<name>A0A1S1NNQ3_9GAMM</name>
<gene>
    <name evidence="1" type="ORF">FY550_16725</name>
</gene>
<dbReference type="EMBL" id="CP043420">
    <property type="protein sequence ID" value="QEL12622.1"/>
    <property type="molecule type" value="Genomic_DNA"/>
</dbReference>
<dbReference type="Proteomes" id="UP000322553">
    <property type="component" value="Chromosome"/>
</dbReference>
<evidence type="ECO:0000313" key="1">
    <source>
        <dbReference type="EMBL" id="QEL12622.1"/>
    </source>
</evidence>
<sequence length="203" mass="22061">MMRRLVTLSVLLLALGGCAGQSTSFHRYTLPAPGDSGSIEASSERVVALAPVSLAAYLDGPGVVYQTTDIEVHQAQAHLWAEDLGTQLTRTLRDALARELPQTRVRIGDDHSPEQARVQVSLSQFQGRYDGMAVLSGRYTLQNGQGQLIEQQPFRIERPLPSDGYPALVRTLGAGWQTVAERIAQQLRQHSLTRGQATDAASS</sequence>
<accession>A0A1S1NNQ3</accession>
<dbReference type="KEGG" id="kuy:FY550_16725"/>
<dbReference type="InterPro" id="IPR005586">
    <property type="entry name" value="ABC_trans_aux"/>
</dbReference>
<protein>
    <submittedName>
        <fullName evidence="1">Uncharacterized protein</fullName>
    </submittedName>
</protein>
<reference evidence="1 2" key="1">
    <citation type="submission" date="2019-08" db="EMBL/GenBank/DDBJ databases">
        <title>Complete genome sequence of Kushneria sp. YCWA18, a halophilic phosphate-solubilizing bacterium isolated from Daqiao saltern in China.</title>
        <authorList>
            <person name="Du G.-X."/>
            <person name="Qu L.-Y."/>
        </authorList>
    </citation>
    <scope>NUCLEOTIDE SEQUENCE [LARGE SCALE GENOMIC DNA]</scope>
    <source>
        <strain evidence="1 2">YCWA18</strain>
    </source>
</reference>
<dbReference type="OrthoDB" id="5600407at2"/>
<dbReference type="STRING" id="657387.BH688_12930"/>
<organism evidence="1 2">
    <name type="scientific">Kushneria phosphatilytica</name>
    <dbReference type="NCBI Taxonomy" id="657387"/>
    <lineage>
        <taxon>Bacteria</taxon>
        <taxon>Pseudomonadati</taxon>
        <taxon>Pseudomonadota</taxon>
        <taxon>Gammaproteobacteria</taxon>
        <taxon>Oceanospirillales</taxon>
        <taxon>Halomonadaceae</taxon>
        <taxon>Kushneria</taxon>
    </lineage>
</organism>
<dbReference type="Gene3D" id="3.40.50.10610">
    <property type="entry name" value="ABC-type transport auxiliary lipoprotein component"/>
    <property type="match status" value="1"/>
</dbReference>
<dbReference type="RefSeq" id="WP_070980230.1">
    <property type="nucleotide sequence ID" value="NZ_CP043420.1"/>
</dbReference>
<dbReference type="Pfam" id="PF03886">
    <property type="entry name" value="ABC_trans_aux"/>
    <property type="match status" value="1"/>
</dbReference>
<proteinExistence type="predicted"/>
<evidence type="ECO:0000313" key="2">
    <source>
        <dbReference type="Proteomes" id="UP000322553"/>
    </source>
</evidence>
<dbReference type="PROSITE" id="PS51257">
    <property type="entry name" value="PROKAR_LIPOPROTEIN"/>
    <property type="match status" value="1"/>
</dbReference>
<dbReference type="SUPFAM" id="SSF159594">
    <property type="entry name" value="XCC0632-like"/>
    <property type="match status" value="1"/>
</dbReference>
<dbReference type="AlphaFoldDB" id="A0A1S1NNQ3"/>
<keyword evidence="2" id="KW-1185">Reference proteome</keyword>